<dbReference type="SMART" id="SM00181">
    <property type="entry name" value="EGF"/>
    <property type="match status" value="6"/>
</dbReference>
<evidence type="ECO:0000259" key="5">
    <source>
        <dbReference type="PROSITE" id="PS50026"/>
    </source>
</evidence>
<dbReference type="Gene3D" id="2.160.20.10">
    <property type="entry name" value="Single-stranded right-handed beta-helix, Pectin lyase-like"/>
    <property type="match status" value="1"/>
</dbReference>
<dbReference type="InterPro" id="IPR000742">
    <property type="entry name" value="EGF"/>
</dbReference>
<dbReference type="InterPro" id="IPR051216">
    <property type="entry name" value="Teneurin"/>
</dbReference>
<evidence type="ECO:0000256" key="3">
    <source>
        <dbReference type="ARBA" id="ARBA00023157"/>
    </source>
</evidence>
<dbReference type="AlphaFoldDB" id="A0A1I9G2N2"/>
<gene>
    <name evidence="6" type="primary">Bm5475</name>
    <name evidence="6" type="ORF">BM_Bm5475</name>
</gene>
<comment type="caution">
    <text evidence="4">Lacks conserved residue(s) required for the propagation of feature annotation.</text>
</comment>
<reference evidence="6" key="1">
    <citation type="journal article" date="2007" name="Science">
        <title>Draft genome of the filarial nematode parasite Brugia malayi.</title>
        <authorList>
            <person name="Ghedin E."/>
            <person name="Wang S."/>
            <person name="Spiro D."/>
            <person name="Caler E."/>
            <person name="Zhao Q."/>
            <person name="Crabtree J."/>
            <person name="Allen J.E."/>
            <person name="Delcher A.L."/>
            <person name="Guiliano D.B."/>
            <person name="Miranda-Saavedra D."/>
            <person name="Angiuoli S.V."/>
            <person name="Creasy T."/>
            <person name="Amedeo P."/>
            <person name="Haas B."/>
            <person name="El-Sayed N.M."/>
            <person name="Wortman J.R."/>
            <person name="Feldblyum T."/>
            <person name="Tallon L."/>
            <person name="Schatz M."/>
            <person name="Shumway M."/>
            <person name="Koo H."/>
            <person name="Salzberg S.L."/>
            <person name="Schobel S."/>
            <person name="Pertea M."/>
            <person name="Pop M."/>
            <person name="White O."/>
            <person name="Barton G.J."/>
            <person name="Carlow C.K."/>
            <person name="Crawford M.J."/>
            <person name="Daub J."/>
            <person name="Dimmic M.W."/>
            <person name="Estes C.F."/>
            <person name="Foster J.M."/>
            <person name="Ganatra M."/>
            <person name="Gregory W.F."/>
            <person name="Johnson N.M."/>
            <person name="Jin J."/>
            <person name="Komuniecki R."/>
            <person name="Korf I."/>
            <person name="Kumar S."/>
            <person name="Laney S."/>
            <person name="Li B.W."/>
            <person name="Li W."/>
            <person name="Lindblom T.H."/>
            <person name="Lustigman S."/>
            <person name="Ma D."/>
            <person name="Maina C.V."/>
            <person name="Martin D.M."/>
            <person name="McCarter J.P."/>
            <person name="McReynolds L."/>
            <person name="Mitreva M."/>
            <person name="Nutman T.B."/>
            <person name="Parkinson J."/>
            <person name="Peregrin-Alvarez J.M."/>
            <person name="Poole C."/>
            <person name="Ren Q."/>
            <person name="Saunders L."/>
            <person name="Sluder A.E."/>
            <person name="Smith K."/>
            <person name="Stanke M."/>
            <person name="Unnasch T.R."/>
            <person name="Ware J."/>
            <person name="Wei A.D."/>
            <person name="Weil G."/>
            <person name="Williams D.J."/>
            <person name="Zhang Y."/>
            <person name="Williams S.A."/>
            <person name="Fraser-Liggett C."/>
            <person name="Slatko B."/>
            <person name="Blaxter M.L."/>
            <person name="Scott A.L."/>
        </authorList>
    </citation>
    <scope>NUCLEOTIDE SEQUENCE</scope>
    <source>
        <strain evidence="6">FR3</strain>
    </source>
</reference>
<feature type="domain" description="EGF-like" evidence="5">
    <location>
        <begin position="448"/>
        <end position="482"/>
    </location>
</feature>
<dbReference type="PANTHER" id="PTHR11219:SF69">
    <property type="entry name" value="TENEURIN-A"/>
    <property type="match status" value="1"/>
</dbReference>
<dbReference type="PROSITE" id="PS00022">
    <property type="entry name" value="EGF_1"/>
    <property type="match status" value="2"/>
</dbReference>
<evidence type="ECO:0000256" key="4">
    <source>
        <dbReference type="PROSITE-ProRule" id="PRU00076"/>
    </source>
</evidence>
<keyword evidence="3 4" id="KW-1015">Disulfide bond</keyword>
<feature type="non-terminal residue" evidence="6">
    <location>
        <position position="1"/>
    </location>
</feature>
<dbReference type="Gene3D" id="2.10.25.10">
    <property type="entry name" value="Laminin"/>
    <property type="match status" value="3"/>
</dbReference>
<dbReference type="InterPro" id="IPR011050">
    <property type="entry name" value="Pectin_lyase_fold/virulence"/>
</dbReference>
<organism evidence="6">
    <name type="scientific">Brugia malayi</name>
    <name type="common">Filarial nematode worm</name>
    <dbReference type="NCBI Taxonomy" id="6279"/>
    <lineage>
        <taxon>Eukaryota</taxon>
        <taxon>Metazoa</taxon>
        <taxon>Ecdysozoa</taxon>
        <taxon>Nematoda</taxon>
        <taxon>Chromadorea</taxon>
        <taxon>Rhabditida</taxon>
        <taxon>Spirurina</taxon>
        <taxon>Spiruromorpha</taxon>
        <taxon>Filarioidea</taxon>
        <taxon>Onchocercidae</taxon>
        <taxon>Brugia</taxon>
    </lineage>
</organism>
<evidence type="ECO:0000256" key="2">
    <source>
        <dbReference type="ARBA" id="ARBA00022737"/>
    </source>
</evidence>
<proteinExistence type="predicted"/>
<dbReference type="Pfam" id="PF25024">
    <property type="entry name" value="EGF_TEN"/>
    <property type="match status" value="1"/>
</dbReference>
<evidence type="ECO:0000313" key="6">
    <source>
        <dbReference type="EMBL" id="CDP96391.1"/>
    </source>
</evidence>
<keyword evidence="2" id="KW-0677">Repeat</keyword>
<dbReference type="SMART" id="SM00710">
    <property type="entry name" value="PbH1"/>
    <property type="match status" value="6"/>
</dbReference>
<feature type="disulfide bond" evidence="4">
    <location>
        <begin position="472"/>
        <end position="481"/>
    </location>
</feature>
<sequence length="1023" mass="113707">IHASYCILENVKVGLNVSSSNISIQNMRIIRPIFTGILITTTYNGTFDMGESVILQSRRKIMCFRNVQIIDCAEAGIDFVDPAGKIILQNIVLENSGSFGIIIVQREQNGLDSIVLNNLTVQKQERGSGGILLNMKSYYSVPTIFIEKNHFSKNDNLAMRITLEGCENTKIPRNTFIRNNGNGRKGTLAIYVSPMKNIQPGPAVNISQNIFVENKGEWSLLASATNMNRFNGTIQNNRFSGNQNSGDSLIVTTSHFHVSGNEFENMVSKHANKEVSYSVDTRNVTTFMSYLDNCLLIDIRLEIVGFLVYKFLGKPSHILGLNVCRCNVGYTGPDCAKISCSALKNCSRNGYCIAPNVCQCFDGFQRQDCSEPTCHLVNNCTGHGTCVSLNECDCEPMFEGWYLSRSERLRHYNAVPCLLNSYINCNNHGLCIDNACVCESGWAGPFCSSALCDQLNNCSGSGTCVRPQMCECFHGFTGDDCSICEGPICDLCDAKCIHGRCNLNTRTCICRSGWAGPNCEICATDKCDVMPAVLYVLPTAAGIHQKGENILVYGNDLPFVPSRRYTCLYGSIASDGFYVSSSLVRCTIPDLALPGRYLFNIIPYGSDKVIHFTLYNECNQAECKGYCIGAICVCPTGRDGTFCEQTKVLPKLDREILSNEKLIQAVEGEPYTVKIPIQVYAKGMIIYPNGMVFWAQPIGRVQPYTINVTTASLTGGSAISWNLTVKPTYFPVITKVESSDDSNMKVIKGIVNYNEKQSYGHIHLLEIGSYFLAEPAVFFSIIEGTYQLTVKSPSHVSVTLIVQVLVTECKNASCIKLKISNFLIYLTILLIGLQSAIKEVSVWTKSTIYCNCAIKMKKRCHKQYISASTCGSAWKYIPNDTVSLQTTAMFIVLIAECHTAGVDFHKIRQFLAFQPAVANKQTDEILQKYFPMLKILASQTVDVIALYKDFFERLNVSLLNISIIEKYYQFLVSNCNLIYSRESPCMTYNMLCMTMKSDPFNVYRCTRNLLVMLSFIISSFSSG</sequence>
<dbReference type="Gene3D" id="2.60.40.10">
    <property type="entry name" value="Immunoglobulins"/>
    <property type="match status" value="1"/>
</dbReference>
<dbReference type="InterPro" id="IPR006626">
    <property type="entry name" value="PbH1"/>
</dbReference>
<reference evidence="6" key="2">
    <citation type="submission" date="2012-12" db="EMBL/GenBank/DDBJ databases">
        <authorList>
            <consortium name="WormBase Consortium"/>
            <person name="Ghedin E."/>
            <person name="Paulini M."/>
        </authorList>
    </citation>
    <scope>NUCLEOTIDE SEQUENCE</scope>
    <source>
        <strain evidence="6">FR3</strain>
    </source>
</reference>
<dbReference type="PANTHER" id="PTHR11219">
    <property type="entry name" value="TENEURIN AND N-ACETYLGLUCOSAMINE-1-PHOSPHODIESTER ALPHA-N-ACETYLGLUCOSAMINIDASE"/>
    <property type="match status" value="1"/>
</dbReference>
<dbReference type="InterPro" id="IPR012334">
    <property type="entry name" value="Pectin_lyas_fold"/>
</dbReference>
<dbReference type="EMBL" id="LN856957">
    <property type="protein sequence ID" value="CDP96391.1"/>
    <property type="molecule type" value="Genomic_DNA"/>
</dbReference>
<evidence type="ECO:0000256" key="1">
    <source>
        <dbReference type="ARBA" id="ARBA00022536"/>
    </source>
</evidence>
<dbReference type="SUPFAM" id="SSF51126">
    <property type="entry name" value="Pectin lyase-like"/>
    <property type="match status" value="1"/>
</dbReference>
<name>A0A1I9G2N2_BRUMA</name>
<accession>A0A1I9G2N2</accession>
<dbReference type="InterPro" id="IPR013783">
    <property type="entry name" value="Ig-like_fold"/>
</dbReference>
<protein>
    <submittedName>
        <fullName evidence="6">Bm5475, isoform a</fullName>
    </submittedName>
</protein>
<keyword evidence="1 4" id="KW-0245">EGF-like domain</keyword>
<dbReference type="PROSITE" id="PS50026">
    <property type="entry name" value="EGF_3"/>
    <property type="match status" value="1"/>
</dbReference>